<protein>
    <recommendedName>
        <fullName evidence="5">DNA mismatch repair proteins mutS family domain-containing protein</fullName>
    </recommendedName>
</protein>
<dbReference type="PANTHER" id="PTHR11361">
    <property type="entry name" value="DNA MISMATCH REPAIR PROTEIN MUTS FAMILY MEMBER"/>
    <property type="match status" value="1"/>
</dbReference>
<dbReference type="Pfam" id="PF00488">
    <property type="entry name" value="MutS_V"/>
    <property type="match status" value="1"/>
</dbReference>
<accession>A0ABW2AI11</accession>
<keyword evidence="7" id="KW-1185">Reference proteome</keyword>
<keyword evidence="1" id="KW-0547">Nucleotide-binding</keyword>
<feature type="domain" description="DNA mismatch repair proteins mutS family" evidence="5">
    <location>
        <begin position="324"/>
        <end position="478"/>
    </location>
</feature>
<dbReference type="InterPro" id="IPR000432">
    <property type="entry name" value="DNA_mismatch_repair_MutS_C"/>
</dbReference>
<evidence type="ECO:0000256" key="4">
    <source>
        <dbReference type="SAM" id="MobiDB-lite"/>
    </source>
</evidence>
<dbReference type="RefSeq" id="WP_382403236.1">
    <property type="nucleotide sequence ID" value="NZ_JBHSWH010000001.1"/>
</dbReference>
<sequence>MRPHLLFPDRDLGAPAESMPPLLADLVADLELPTVLSAMAGKDALTYAVCAQVLTANDTTPQIVRHRQAVLADAIAHAAEFAQLYTIATEAIADEKKIYRSTFRLRPESTLRRSVEVLKRLLDAVARVRQVTDALSAAARSDAVRGMCAVLADQLDDPYLHEAREQVRELELAHGLLVSAQLDRNDAVSRMRPLLARTSGNWLIGRRPRLRKPTFSYTIADRDQAGMEAFAEFRDRSLTQVSHAADTSATHILGFLTCLQREVAFYLGCVRLQGVLRELEVPTCVPDVCTGDVRELNATALRDVPLAVQSERAPVPVTVAASRARLVVFTGANRGGKSTTLRAVGVAQLMAQAGMFVAADRFRFAVCTGVFTHFKREEDTAMVHGKFDEELERMSRITGAVAPGGMLLANESFASTNEQEASDIGFDVLTALVDSGVTVLLVTHLFTLAKQLFDDSRPSVFLRAERGAGGERPFQLLEAPPLPTSFGGDVYRTVFGTPLDSSLTGDGPDTERQEPQPVTSRHDHSDTTIPLPSPAKRSR</sequence>
<dbReference type="InterPro" id="IPR045076">
    <property type="entry name" value="MutS"/>
</dbReference>
<dbReference type="Gene3D" id="3.40.50.300">
    <property type="entry name" value="P-loop containing nucleotide triphosphate hydrolases"/>
    <property type="match status" value="1"/>
</dbReference>
<dbReference type="SMART" id="SM00534">
    <property type="entry name" value="MUTSac"/>
    <property type="match status" value="1"/>
</dbReference>
<name>A0ABW2AI11_9MICO</name>
<reference evidence="7" key="1">
    <citation type="journal article" date="2019" name="Int. J. Syst. Evol. Microbiol.">
        <title>The Global Catalogue of Microorganisms (GCM) 10K type strain sequencing project: providing services to taxonomists for standard genome sequencing and annotation.</title>
        <authorList>
            <consortium name="The Broad Institute Genomics Platform"/>
            <consortium name="The Broad Institute Genome Sequencing Center for Infectious Disease"/>
            <person name="Wu L."/>
            <person name="Ma J."/>
        </authorList>
    </citation>
    <scope>NUCLEOTIDE SEQUENCE [LARGE SCALE GENOMIC DNA]</scope>
    <source>
        <strain evidence="7">CCUG 58127</strain>
    </source>
</reference>
<organism evidence="6 7">
    <name type="scientific">Flexivirga alba</name>
    <dbReference type="NCBI Taxonomy" id="702742"/>
    <lineage>
        <taxon>Bacteria</taxon>
        <taxon>Bacillati</taxon>
        <taxon>Actinomycetota</taxon>
        <taxon>Actinomycetes</taxon>
        <taxon>Micrococcales</taxon>
        <taxon>Dermacoccaceae</taxon>
        <taxon>Flexivirga</taxon>
    </lineage>
</organism>
<keyword evidence="2" id="KW-0067">ATP-binding</keyword>
<gene>
    <name evidence="6" type="ORF">ACFQDH_15220</name>
</gene>
<evidence type="ECO:0000313" key="7">
    <source>
        <dbReference type="Proteomes" id="UP001596298"/>
    </source>
</evidence>
<comment type="caution">
    <text evidence="6">The sequence shown here is derived from an EMBL/GenBank/DDBJ whole genome shotgun (WGS) entry which is preliminary data.</text>
</comment>
<dbReference type="PANTHER" id="PTHR11361:SF34">
    <property type="entry name" value="DNA MISMATCH REPAIR PROTEIN MSH1, MITOCHONDRIAL"/>
    <property type="match status" value="1"/>
</dbReference>
<evidence type="ECO:0000313" key="6">
    <source>
        <dbReference type="EMBL" id="MFC6706569.1"/>
    </source>
</evidence>
<keyword evidence="3" id="KW-0238">DNA-binding</keyword>
<evidence type="ECO:0000259" key="5">
    <source>
        <dbReference type="SMART" id="SM00534"/>
    </source>
</evidence>
<dbReference type="SUPFAM" id="SSF52540">
    <property type="entry name" value="P-loop containing nucleoside triphosphate hydrolases"/>
    <property type="match status" value="1"/>
</dbReference>
<evidence type="ECO:0000256" key="1">
    <source>
        <dbReference type="ARBA" id="ARBA00022741"/>
    </source>
</evidence>
<proteinExistence type="predicted"/>
<evidence type="ECO:0000256" key="2">
    <source>
        <dbReference type="ARBA" id="ARBA00022840"/>
    </source>
</evidence>
<dbReference type="InterPro" id="IPR027417">
    <property type="entry name" value="P-loop_NTPase"/>
</dbReference>
<evidence type="ECO:0000256" key="3">
    <source>
        <dbReference type="ARBA" id="ARBA00023125"/>
    </source>
</evidence>
<dbReference type="EMBL" id="JBHSWH010000001">
    <property type="protein sequence ID" value="MFC6706569.1"/>
    <property type="molecule type" value="Genomic_DNA"/>
</dbReference>
<feature type="compositionally biased region" description="Basic and acidic residues" evidence="4">
    <location>
        <begin position="509"/>
        <end position="526"/>
    </location>
</feature>
<dbReference type="Proteomes" id="UP001596298">
    <property type="component" value="Unassembled WGS sequence"/>
</dbReference>
<feature type="region of interest" description="Disordered" evidence="4">
    <location>
        <begin position="497"/>
        <end position="539"/>
    </location>
</feature>